<evidence type="ECO:0000313" key="2">
    <source>
        <dbReference type="EMBL" id="GAA3885486.1"/>
    </source>
</evidence>
<feature type="domain" description="SnoaL-like" evidence="1">
    <location>
        <begin position="12"/>
        <end position="112"/>
    </location>
</feature>
<dbReference type="InterPro" id="IPR037401">
    <property type="entry name" value="SnoaL-like"/>
</dbReference>
<evidence type="ECO:0000313" key="3">
    <source>
        <dbReference type="Proteomes" id="UP001501563"/>
    </source>
</evidence>
<dbReference type="SUPFAM" id="SSF54427">
    <property type="entry name" value="NTF2-like"/>
    <property type="match status" value="1"/>
</dbReference>
<dbReference type="RefSeq" id="WP_345552627.1">
    <property type="nucleotide sequence ID" value="NZ_BAAAZA010000021.1"/>
</dbReference>
<proteinExistence type="predicted"/>
<comment type="caution">
    <text evidence="2">The sequence shown here is derived from an EMBL/GenBank/DDBJ whole genome shotgun (WGS) entry which is preliminary data.</text>
</comment>
<evidence type="ECO:0000259" key="1">
    <source>
        <dbReference type="Pfam" id="PF12680"/>
    </source>
</evidence>
<sequence length="130" mass="13658">MPTEKQLHDAMQGYLDALNRADVEAITALFSDGATIEDPVGTGIHPAAEGLARLVGALPEGSTFTLDSPIRTSHANGAAMAFTVRTEVDGAPVVIHSIDVMQFDEDGLITEMRAYYGPSNLRSGAATTVV</sequence>
<dbReference type="Gene3D" id="3.10.450.50">
    <property type="match status" value="1"/>
</dbReference>
<gene>
    <name evidence="2" type="ORF">GCM10022207_61050</name>
</gene>
<dbReference type="Proteomes" id="UP001501563">
    <property type="component" value="Unassembled WGS sequence"/>
</dbReference>
<keyword evidence="3" id="KW-1185">Reference proteome</keyword>
<accession>A0ABP7KQE9</accession>
<dbReference type="InterPro" id="IPR032710">
    <property type="entry name" value="NTF2-like_dom_sf"/>
</dbReference>
<dbReference type="Pfam" id="PF12680">
    <property type="entry name" value="SnoaL_2"/>
    <property type="match status" value="1"/>
</dbReference>
<organism evidence="2 3">
    <name type="scientific">Streptomyces lannensis</name>
    <dbReference type="NCBI Taxonomy" id="766498"/>
    <lineage>
        <taxon>Bacteria</taxon>
        <taxon>Bacillati</taxon>
        <taxon>Actinomycetota</taxon>
        <taxon>Actinomycetes</taxon>
        <taxon>Kitasatosporales</taxon>
        <taxon>Streptomycetaceae</taxon>
        <taxon>Streptomyces</taxon>
    </lineage>
</organism>
<protein>
    <submittedName>
        <fullName evidence="2">Nuclear transport factor 2 family protein</fullName>
    </submittedName>
</protein>
<reference evidence="3" key="1">
    <citation type="journal article" date="2019" name="Int. J. Syst. Evol. Microbiol.">
        <title>The Global Catalogue of Microorganisms (GCM) 10K type strain sequencing project: providing services to taxonomists for standard genome sequencing and annotation.</title>
        <authorList>
            <consortium name="The Broad Institute Genomics Platform"/>
            <consortium name="The Broad Institute Genome Sequencing Center for Infectious Disease"/>
            <person name="Wu L."/>
            <person name="Ma J."/>
        </authorList>
    </citation>
    <scope>NUCLEOTIDE SEQUENCE [LARGE SCALE GENOMIC DNA]</scope>
    <source>
        <strain evidence="3">JCM 16578</strain>
    </source>
</reference>
<name>A0ABP7KQE9_9ACTN</name>
<dbReference type="EMBL" id="BAAAZA010000021">
    <property type="protein sequence ID" value="GAA3885486.1"/>
    <property type="molecule type" value="Genomic_DNA"/>
</dbReference>